<dbReference type="Proteomes" id="UP000177349">
    <property type="component" value="Unassembled WGS sequence"/>
</dbReference>
<protein>
    <submittedName>
        <fullName evidence="1">Uncharacterized protein</fullName>
    </submittedName>
</protein>
<proteinExistence type="predicted"/>
<accession>A0A1G2BQ86</accession>
<comment type="caution">
    <text evidence="1">The sequence shown here is derived from an EMBL/GenBank/DDBJ whole genome shotgun (WGS) entry which is preliminary data.</text>
</comment>
<evidence type="ECO:0000313" key="1">
    <source>
        <dbReference type="EMBL" id="OGY90986.1"/>
    </source>
</evidence>
<sequence length="108" mass="12270">MQPITLAPTECCMLRLAARTNQRFVEEYATTESPLLVGMCVEILENTYRMGWRNSNPSNPVQCFYRALATVERERLKLASDALPCNHRKGAHEEAISSLLEKFTVTVH</sequence>
<organism evidence="1 2">
    <name type="scientific">Candidatus Komeilibacteria bacterium RIFCSPLOWO2_01_FULL_53_11</name>
    <dbReference type="NCBI Taxonomy" id="1798552"/>
    <lineage>
        <taxon>Bacteria</taxon>
        <taxon>Candidatus Komeiliibacteriota</taxon>
    </lineage>
</organism>
<reference evidence="1 2" key="1">
    <citation type="journal article" date="2016" name="Nat. Commun.">
        <title>Thousands of microbial genomes shed light on interconnected biogeochemical processes in an aquifer system.</title>
        <authorList>
            <person name="Anantharaman K."/>
            <person name="Brown C.T."/>
            <person name="Hug L.A."/>
            <person name="Sharon I."/>
            <person name="Castelle C.J."/>
            <person name="Probst A.J."/>
            <person name="Thomas B.C."/>
            <person name="Singh A."/>
            <person name="Wilkins M.J."/>
            <person name="Karaoz U."/>
            <person name="Brodie E.L."/>
            <person name="Williams K.H."/>
            <person name="Hubbard S.S."/>
            <person name="Banfield J.F."/>
        </authorList>
    </citation>
    <scope>NUCLEOTIDE SEQUENCE [LARGE SCALE GENOMIC DNA]</scope>
</reference>
<dbReference type="EMBL" id="MHKN01000051">
    <property type="protein sequence ID" value="OGY90986.1"/>
    <property type="molecule type" value="Genomic_DNA"/>
</dbReference>
<name>A0A1G2BQ86_9BACT</name>
<dbReference type="AlphaFoldDB" id="A0A1G2BQ86"/>
<gene>
    <name evidence="1" type="ORF">A3B31_01550</name>
</gene>
<evidence type="ECO:0000313" key="2">
    <source>
        <dbReference type="Proteomes" id="UP000177349"/>
    </source>
</evidence>